<name>A0A5J4YI10_PORPP</name>
<dbReference type="PANTHER" id="PTHR12943">
    <property type="entry name" value="HOMOCYSTEINE-RESPONSIVE ENDOPLASMIC RETICULUM-RESIDENT UNIQUITIN-LIKE DOMAIN HERPUD PROTEIN FAMILY MEMBER"/>
    <property type="match status" value="1"/>
</dbReference>
<dbReference type="AlphaFoldDB" id="A0A5J4YI10"/>
<evidence type="ECO:0000313" key="9">
    <source>
        <dbReference type="Proteomes" id="UP000324585"/>
    </source>
</evidence>
<evidence type="ECO:0000256" key="2">
    <source>
        <dbReference type="ARBA" id="ARBA00022692"/>
    </source>
</evidence>
<dbReference type="EMBL" id="VRMN01000018">
    <property type="protein sequence ID" value="KAA8490795.1"/>
    <property type="molecule type" value="Genomic_DNA"/>
</dbReference>
<dbReference type="OrthoDB" id="4756at2759"/>
<keyword evidence="4 6" id="KW-0472">Membrane</keyword>
<reference evidence="9" key="1">
    <citation type="journal article" date="2019" name="Nat. Commun.">
        <title>Expansion of phycobilisome linker gene families in mesophilic red algae.</title>
        <authorList>
            <person name="Lee J."/>
            <person name="Kim D."/>
            <person name="Bhattacharya D."/>
            <person name="Yoon H.S."/>
        </authorList>
    </citation>
    <scope>NUCLEOTIDE SEQUENCE [LARGE SCALE GENOMIC DNA]</scope>
    <source>
        <strain evidence="9">CCMP 1328</strain>
    </source>
</reference>
<dbReference type="InterPro" id="IPR000626">
    <property type="entry name" value="Ubiquitin-like_dom"/>
</dbReference>
<keyword evidence="3 6" id="KW-1133">Transmembrane helix</keyword>
<evidence type="ECO:0000256" key="3">
    <source>
        <dbReference type="ARBA" id="ARBA00022989"/>
    </source>
</evidence>
<dbReference type="GO" id="GO:0030968">
    <property type="term" value="P:endoplasmic reticulum unfolded protein response"/>
    <property type="evidence" value="ECO:0007669"/>
    <property type="project" value="TreeGrafter"/>
</dbReference>
<feature type="region of interest" description="Disordered" evidence="5">
    <location>
        <begin position="519"/>
        <end position="550"/>
    </location>
</feature>
<accession>A0A5J4YI10</accession>
<evidence type="ECO:0000313" key="8">
    <source>
        <dbReference type="EMBL" id="KAA8490795.1"/>
    </source>
</evidence>
<evidence type="ECO:0000259" key="7">
    <source>
        <dbReference type="PROSITE" id="PS50053"/>
    </source>
</evidence>
<dbReference type="PROSITE" id="PS50053">
    <property type="entry name" value="UBIQUITIN_2"/>
    <property type="match status" value="1"/>
</dbReference>
<comment type="subcellular location">
    <subcellularLocation>
        <location evidence="1">Membrane</location>
    </subcellularLocation>
</comment>
<evidence type="ECO:0000256" key="5">
    <source>
        <dbReference type="SAM" id="MobiDB-lite"/>
    </source>
</evidence>
<gene>
    <name evidence="8" type="ORF">FVE85_1242</name>
</gene>
<evidence type="ECO:0000256" key="6">
    <source>
        <dbReference type="SAM" id="Phobius"/>
    </source>
</evidence>
<feature type="domain" description="Ubiquitin-like" evidence="7">
    <location>
        <begin position="30"/>
        <end position="107"/>
    </location>
</feature>
<dbReference type="Proteomes" id="UP000324585">
    <property type="component" value="Unassembled WGS sequence"/>
</dbReference>
<dbReference type="InterPro" id="IPR029071">
    <property type="entry name" value="Ubiquitin-like_domsf"/>
</dbReference>
<feature type="compositionally biased region" description="Low complexity" evidence="5">
    <location>
        <begin position="154"/>
        <end position="164"/>
    </location>
</feature>
<evidence type="ECO:0000256" key="1">
    <source>
        <dbReference type="ARBA" id="ARBA00004370"/>
    </source>
</evidence>
<feature type="transmembrane region" description="Helical" evidence="6">
    <location>
        <begin position="379"/>
        <end position="397"/>
    </location>
</feature>
<dbReference type="InterPro" id="IPR039751">
    <property type="entry name" value="HERPUD1/2"/>
</dbReference>
<keyword evidence="2 6" id="KW-0812">Transmembrane</keyword>
<feature type="compositionally biased region" description="Polar residues" evidence="5">
    <location>
        <begin position="142"/>
        <end position="151"/>
    </location>
</feature>
<sequence length="550" mass="59552">MEMPAAQAQSSAQGQAPGSAAGSASGIERVRVRVKKLAAATAAQRSAAATASARDNAVLEPVMGAHDTVLDLKRFIQAHDMGRPELSSQRLVAAGKLLQDETKLIDLVPDNQAGSAEPQVVIHLVVPRKHGAHGAPLGNGPADSTQRQQPRSEPPATGAGAPFTPLAPPGAGVGVPFVPFMPFVPVQDPASQWNHFQLQNQRANGSGGVPPVDMTHWMQMYVQVQIQYQQQMQHLMILYAHARMQQAAAQNGDAQPPAGAVPRSDAPSNSSGTLRDLSSVSAPVAHPEGLPRSVASQSAQDPALVRVGTSTGTAPPRQRPVDPMSSVENQGLQERHRHHQGQQQVQPQPPPPPPQQYEEQPMRQHARVQMHQRPMVLRFEINWALILKLAFVVFLIGQEGPPWKIFLMSFVAVMIYMWQIGRLAPLQRFVEQNFPNPARLFPVLPDGDLPQENQGQHGHEQQFPANAREDRGDALRAGQATPSAGSQVGPPNRPSLYFLSFFYGLICSLVPSWRPPRAAEALRPPAHPAPAGEDVNANANAFQEHRPHDE</sequence>
<keyword evidence="9" id="KW-1185">Reference proteome</keyword>
<feature type="compositionally biased region" description="Polar residues" evidence="5">
    <location>
        <begin position="266"/>
        <end position="281"/>
    </location>
</feature>
<evidence type="ECO:0000256" key="4">
    <source>
        <dbReference type="ARBA" id="ARBA00023136"/>
    </source>
</evidence>
<dbReference type="Gene3D" id="3.10.20.90">
    <property type="entry name" value="Phosphatidylinositol 3-kinase Catalytic Subunit, Chain A, domain 1"/>
    <property type="match status" value="1"/>
</dbReference>
<feature type="region of interest" description="Disordered" evidence="5">
    <location>
        <begin position="249"/>
        <end position="302"/>
    </location>
</feature>
<comment type="caution">
    <text evidence="8">The sequence shown here is derived from an EMBL/GenBank/DDBJ whole genome shotgun (WGS) entry which is preliminary data.</text>
</comment>
<feature type="region of interest" description="Disordered" evidence="5">
    <location>
        <begin position="1"/>
        <end position="26"/>
    </location>
</feature>
<dbReference type="GO" id="GO:0016020">
    <property type="term" value="C:membrane"/>
    <property type="evidence" value="ECO:0007669"/>
    <property type="project" value="UniProtKB-SubCell"/>
</dbReference>
<feature type="transmembrane region" description="Helical" evidence="6">
    <location>
        <begin position="403"/>
        <end position="421"/>
    </location>
</feature>
<dbReference type="SUPFAM" id="SSF54236">
    <property type="entry name" value="Ubiquitin-like"/>
    <property type="match status" value="1"/>
</dbReference>
<feature type="region of interest" description="Disordered" evidence="5">
    <location>
        <begin position="131"/>
        <end position="167"/>
    </location>
</feature>
<feature type="region of interest" description="Disordered" evidence="5">
    <location>
        <begin position="441"/>
        <end position="489"/>
    </location>
</feature>
<dbReference type="PANTHER" id="PTHR12943:SF27">
    <property type="entry name" value="HOMOCYSTEINE-INDUCED ENDOPLASMIC RETICULUM PROTEIN, ISOFORM A"/>
    <property type="match status" value="1"/>
</dbReference>
<organism evidence="8 9">
    <name type="scientific">Porphyridium purpureum</name>
    <name type="common">Red alga</name>
    <name type="synonym">Porphyridium cruentum</name>
    <dbReference type="NCBI Taxonomy" id="35688"/>
    <lineage>
        <taxon>Eukaryota</taxon>
        <taxon>Rhodophyta</taxon>
        <taxon>Bangiophyceae</taxon>
        <taxon>Porphyridiales</taxon>
        <taxon>Porphyridiaceae</taxon>
        <taxon>Porphyridium</taxon>
    </lineage>
</organism>
<protein>
    <recommendedName>
        <fullName evidence="7">Ubiquitin-like domain-containing protein</fullName>
    </recommendedName>
</protein>
<proteinExistence type="predicted"/>
<feature type="region of interest" description="Disordered" evidence="5">
    <location>
        <begin position="330"/>
        <end position="366"/>
    </location>
</feature>